<dbReference type="AlphaFoldDB" id="A0A1J4JXV8"/>
<keyword evidence="4" id="KW-0378">Hydrolase</keyword>
<evidence type="ECO:0000313" key="10">
    <source>
        <dbReference type="EMBL" id="OHT02350.1"/>
    </source>
</evidence>
<gene>
    <name evidence="10" type="ORF">TRFO_07206</name>
</gene>
<evidence type="ECO:0000259" key="8">
    <source>
        <dbReference type="PROSITE" id="PS51192"/>
    </source>
</evidence>
<evidence type="ECO:0000256" key="4">
    <source>
        <dbReference type="ARBA" id="ARBA00022801"/>
    </source>
</evidence>
<dbReference type="SMART" id="SM00487">
    <property type="entry name" value="DEXDc"/>
    <property type="match status" value="1"/>
</dbReference>
<dbReference type="EMBL" id="MLAK01000871">
    <property type="protein sequence ID" value="OHT02350.1"/>
    <property type="molecule type" value="Genomic_DNA"/>
</dbReference>
<dbReference type="SMART" id="SM00490">
    <property type="entry name" value="HELICc"/>
    <property type="match status" value="1"/>
</dbReference>
<evidence type="ECO:0000256" key="7">
    <source>
        <dbReference type="ARBA" id="ARBA00022884"/>
    </source>
</evidence>
<dbReference type="GO" id="GO:0003723">
    <property type="term" value="F:RNA binding"/>
    <property type="evidence" value="ECO:0007669"/>
    <property type="project" value="UniProtKB-KW"/>
</dbReference>
<dbReference type="PROSITE" id="PS51194">
    <property type="entry name" value="HELICASE_CTER"/>
    <property type="match status" value="1"/>
</dbReference>
<dbReference type="Proteomes" id="UP000179807">
    <property type="component" value="Unassembled WGS sequence"/>
</dbReference>
<dbReference type="VEuPathDB" id="TrichDB:TRFO_07206"/>
<dbReference type="GO" id="GO:0016787">
    <property type="term" value="F:hydrolase activity"/>
    <property type="evidence" value="ECO:0007669"/>
    <property type="project" value="UniProtKB-KW"/>
</dbReference>
<dbReference type="GO" id="GO:0003724">
    <property type="term" value="F:RNA helicase activity"/>
    <property type="evidence" value="ECO:0007669"/>
    <property type="project" value="InterPro"/>
</dbReference>
<dbReference type="Gene3D" id="1.10.3380.30">
    <property type="match status" value="1"/>
</dbReference>
<dbReference type="InterPro" id="IPR011545">
    <property type="entry name" value="DEAD/DEAH_box_helicase_dom"/>
</dbReference>
<keyword evidence="7" id="KW-0694">RNA-binding</keyword>
<dbReference type="OrthoDB" id="64767at2759"/>
<dbReference type="Pfam" id="PF17911">
    <property type="entry name" value="Ski2_N"/>
    <property type="match status" value="1"/>
</dbReference>
<evidence type="ECO:0000256" key="6">
    <source>
        <dbReference type="ARBA" id="ARBA00022840"/>
    </source>
</evidence>
<evidence type="ECO:0000256" key="2">
    <source>
        <dbReference type="ARBA" id="ARBA00022490"/>
    </source>
</evidence>
<keyword evidence="11" id="KW-1185">Reference proteome</keyword>
<feature type="domain" description="Helicase C-terminal" evidence="9">
    <location>
        <begin position="453"/>
        <end position="656"/>
    </location>
</feature>
<dbReference type="Pfam" id="PF00270">
    <property type="entry name" value="DEAD"/>
    <property type="match status" value="1"/>
</dbReference>
<name>A0A1J4JXV8_9EUKA</name>
<dbReference type="PIRSF" id="PIRSF005198">
    <property type="entry name" value="Antiviral_helicase_SKI2"/>
    <property type="match status" value="1"/>
</dbReference>
<feature type="domain" description="Helicase ATP-binding" evidence="8">
    <location>
        <begin position="227"/>
        <end position="383"/>
    </location>
</feature>
<dbReference type="SMART" id="SM01142">
    <property type="entry name" value="DSHCT"/>
    <property type="match status" value="1"/>
</dbReference>
<dbReference type="FunFam" id="3.40.50.300:FF:000190">
    <property type="entry name" value="ATP-dependent RNA helicase"/>
    <property type="match status" value="1"/>
</dbReference>
<dbReference type="Gene3D" id="3.40.50.300">
    <property type="entry name" value="P-loop containing nucleotide triphosphate hydrolases"/>
    <property type="match status" value="2"/>
</dbReference>
<evidence type="ECO:0000313" key="11">
    <source>
        <dbReference type="Proteomes" id="UP000179807"/>
    </source>
</evidence>
<dbReference type="InterPro" id="IPR040801">
    <property type="entry name" value="Ski2_N"/>
</dbReference>
<keyword evidence="2" id="KW-0963">Cytoplasm</keyword>
<dbReference type="GO" id="GO:0005524">
    <property type="term" value="F:ATP binding"/>
    <property type="evidence" value="ECO:0007669"/>
    <property type="project" value="UniProtKB-KW"/>
</dbReference>
<evidence type="ECO:0000256" key="1">
    <source>
        <dbReference type="ARBA" id="ARBA00004496"/>
    </source>
</evidence>
<proteinExistence type="predicted"/>
<keyword evidence="5 10" id="KW-0347">Helicase</keyword>
<dbReference type="InterPro" id="IPR050699">
    <property type="entry name" value="RNA-DNA_Helicase"/>
</dbReference>
<protein>
    <submittedName>
        <fullName evidence="10">Helicase SKI2W</fullName>
    </submittedName>
</protein>
<accession>A0A1J4JXV8</accession>
<keyword evidence="3" id="KW-0547">Nucleotide-binding</keyword>
<dbReference type="InterPro" id="IPR016438">
    <property type="entry name" value="SKI2-like"/>
</dbReference>
<dbReference type="GO" id="GO:0055087">
    <property type="term" value="C:Ski complex"/>
    <property type="evidence" value="ECO:0007669"/>
    <property type="project" value="TreeGrafter"/>
</dbReference>
<dbReference type="Pfam" id="PF08148">
    <property type="entry name" value="DSHCT"/>
    <property type="match status" value="1"/>
</dbReference>
<dbReference type="InterPro" id="IPR014001">
    <property type="entry name" value="Helicase_ATP-bd"/>
</dbReference>
<dbReference type="SUPFAM" id="SSF52540">
    <property type="entry name" value="P-loop containing nucleoside triphosphate hydrolases"/>
    <property type="match status" value="1"/>
</dbReference>
<dbReference type="InterPro" id="IPR012961">
    <property type="entry name" value="Ski2/MTR4_C"/>
</dbReference>
<dbReference type="InterPro" id="IPR001650">
    <property type="entry name" value="Helicase_C-like"/>
</dbReference>
<organism evidence="10 11">
    <name type="scientific">Tritrichomonas foetus</name>
    <dbReference type="NCBI Taxonomy" id="1144522"/>
    <lineage>
        <taxon>Eukaryota</taxon>
        <taxon>Metamonada</taxon>
        <taxon>Parabasalia</taxon>
        <taxon>Tritrichomonadida</taxon>
        <taxon>Tritrichomonadidae</taxon>
        <taxon>Tritrichomonas</taxon>
    </lineage>
</organism>
<comment type="caution">
    <text evidence="10">The sequence shown here is derived from an EMBL/GenBank/DDBJ whole genome shotgun (WGS) entry which is preliminary data.</text>
</comment>
<dbReference type="PANTHER" id="PTHR12131">
    <property type="entry name" value="ATP-DEPENDENT RNA AND DNA HELICASE"/>
    <property type="match status" value="1"/>
</dbReference>
<keyword evidence="6" id="KW-0067">ATP-binding</keyword>
<evidence type="ECO:0000256" key="3">
    <source>
        <dbReference type="ARBA" id="ARBA00022741"/>
    </source>
</evidence>
<evidence type="ECO:0000256" key="5">
    <source>
        <dbReference type="ARBA" id="ARBA00022806"/>
    </source>
</evidence>
<sequence length="1089" mass="123603">MTQNKADELFQEALELINPIAEKYTKLFEPPTLPYKIAPFSYLGLGEFPLEDQPFEADILKFVPTLPTMTIEPKRDLITGEIISYQNLPLSTLPSDSSDINRQIGDIDDYHRGNKQNVPFFPGVSVDSKSASIDFAPLLQSLDTGMNLLTTPFSKDTDNAEALEPLPELPIGEQTVVQNPRDLPEESQGIQFHAINDKYDIENLKKDVPNMACEFNYQLDEFQARSIYRLERNECVFVSAPTSAGKTVVAQYAIALCRSHKMRALYTSPIKALSNQKFRDFSRQFGDVGIMTGDVSINREASVLIMTTEILRSMLYRGADILRDVECVIFDECHYIANDERGVVWEESIILMPPHINMVFLSATVPNAVEIASWIARTKLRPVYVEMHTERPVPLSHSLYVGGRIITMQDPAAKKKGFNGDSYQRAKNCMPEKRLGKNGKPLNPLWNGKFWGDLTRTLKDKDLLPALMFSFSQANCEKFAVMAAKGNPLINKQQQGYVISYFNRMIARLPPQDRHLPQISQMFDLLKYGIGVHHAGVLPILKEIVEILLADGYLKMLFCTSTFAMGINVPVRTCCFTNLRKFNGKEFVEITKTEYLQMSGRAGRRGLDKVGTTVLVVSDELPEEQYLRNLFNGEAEKLQSQFYIRFNMVLSMIRVQGMKMVDLLKRSLSANAIQSQVPDFQRRIARLEEQKQRIAKIDCSIGDIEDITPLTNNVQELIKLNKIIIEKNKEYFEKTLLPNSIVLFTNDTKCDVSILEKIENEGRRKKFTLYTGTGHRHLVNLDKIHTIHLLAPPPQNQKLLLDENKKRFISEFTVDKITSYSEFFKKNKNPDFLEDASRHKELLLLIMQSKCFTCAQFSEHYNISHESYTLDQQITTLKNSCKDEKIELIPLLQCYINMLIDMDYISHEQVINVKGRISIEIGGTAHEIISTELLFGNFFDDCTPEEIAALTSCLVAQRQGKKNESDEYLPNLQPKIEAMIEVGQMVQDKMAEFGISFDEDEFLSYNINPAATTPVYNWAMGQTFAEVMESAQTIPEGGLVRIIMQCNDALKNLSSAAKIMGSKTLADKFDAASECIKRDIIFAASLYLD</sequence>
<reference evidence="10" key="1">
    <citation type="submission" date="2016-10" db="EMBL/GenBank/DDBJ databases">
        <authorList>
            <person name="Benchimol M."/>
            <person name="Almeida L.G."/>
            <person name="Vasconcelos A.T."/>
            <person name="Perreira-Neves A."/>
            <person name="Rosa I.A."/>
            <person name="Tasca T."/>
            <person name="Bogo M.R."/>
            <person name="de Souza W."/>
        </authorList>
    </citation>
    <scope>NUCLEOTIDE SEQUENCE [LARGE SCALE GENOMIC DNA]</scope>
    <source>
        <strain evidence="10">K</strain>
    </source>
</reference>
<dbReference type="PANTHER" id="PTHR12131:SF1">
    <property type="entry name" value="ATP-DEPENDENT RNA HELICASE SUPV3L1, MITOCHONDRIAL-RELATED"/>
    <property type="match status" value="1"/>
</dbReference>
<dbReference type="GO" id="GO:0070478">
    <property type="term" value="P:nuclear-transcribed mRNA catabolic process, 3'-5' exonucleolytic nonsense-mediated decay"/>
    <property type="evidence" value="ECO:0007669"/>
    <property type="project" value="TreeGrafter"/>
</dbReference>
<dbReference type="InterPro" id="IPR027417">
    <property type="entry name" value="P-loop_NTPase"/>
</dbReference>
<comment type="subcellular location">
    <subcellularLocation>
        <location evidence="1">Cytoplasm</location>
    </subcellularLocation>
</comment>
<dbReference type="GeneID" id="94828248"/>
<evidence type="ECO:0000259" key="9">
    <source>
        <dbReference type="PROSITE" id="PS51194"/>
    </source>
</evidence>
<dbReference type="RefSeq" id="XP_068355486.1">
    <property type="nucleotide sequence ID" value="XM_068493544.1"/>
</dbReference>
<dbReference type="CDD" id="cd18795">
    <property type="entry name" value="SF2_C_Ski2"/>
    <property type="match status" value="1"/>
</dbReference>
<dbReference type="PROSITE" id="PS51192">
    <property type="entry name" value="HELICASE_ATP_BIND_1"/>
    <property type="match status" value="1"/>
</dbReference>